<evidence type="ECO:0000256" key="1">
    <source>
        <dbReference type="ARBA" id="ARBA00004448"/>
    </source>
</evidence>
<evidence type="ECO:0000256" key="5">
    <source>
        <dbReference type="ARBA" id="ARBA00022723"/>
    </source>
</evidence>
<keyword evidence="7" id="KW-0999">Mitochondrion inner membrane</keyword>
<sequence length="337" mass="35903">MSATDPSASQQANIAAAEAAASHAAWERQEALLAGDELAGEPEAAEEEFTVDPARAGKLLVSGGIAGAVSRTATAPIDRLKMLLQVEEGRRPMTMREGFRRMAAEGSVTAFFRGNGTNVLKIAPESAMKLTLNDVLKRVVCSDPDEITPGQRMAAGALAGGTAQALIYPLELVRTRLAVCPGGTYGGIIDCATKVMRQEGVRAFYRGIVPSMIGILPYAGVDITTFELLKERLIEQYEGRVPGHAILTAGMLSSSVAQFMSYPLALTRTRLQAQGVGGKPVRYSGMVDVLRQTVRNEGVRGLYKGAATNLFKLAPAAGISWFVFEECKLLLGVDIRS</sequence>
<keyword evidence="3 13" id="KW-0813">Transport</keyword>
<keyword evidence="6" id="KW-0677">Repeat</keyword>
<proteinExistence type="inferred from homology"/>
<evidence type="ECO:0000256" key="8">
    <source>
        <dbReference type="ARBA" id="ARBA00022837"/>
    </source>
</evidence>
<feature type="repeat" description="Solcar" evidence="12">
    <location>
        <begin position="147"/>
        <end position="232"/>
    </location>
</feature>
<accession>A0AAD9MGX9</accession>
<keyword evidence="5" id="KW-0479">Metal-binding</keyword>
<dbReference type="EMBL" id="JASFZW010000006">
    <property type="protein sequence ID" value="KAK2077684.1"/>
    <property type="molecule type" value="Genomic_DNA"/>
</dbReference>
<evidence type="ECO:0000256" key="10">
    <source>
        <dbReference type="ARBA" id="ARBA00023128"/>
    </source>
</evidence>
<comment type="subcellular location">
    <subcellularLocation>
        <location evidence="1">Mitochondrion inner membrane</location>
        <topology evidence="1">Multi-pass membrane protein</topology>
    </subcellularLocation>
</comment>
<evidence type="ECO:0000256" key="13">
    <source>
        <dbReference type="RuleBase" id="RU000488"/>
    </source>
</evidence>
<dbReference type="GO" id="GO:0005743">
    <property type="term" value="C:mitochondrial inner membrane"/>
    <property type="evidence" value="ECO:0007669"/>
    <property type="project" value="UniProtKB-SubCell"/>
</dbReference>
<evidence type="ECO:0000256" key="7">
    <source>
        <dbReference type="ARBA" id="ARBA00022792"/>
    </source>
</evidence>
<gene>
    <name evidence="14" type="ORF">QBZ16_004530</name>
</gene>
<reference evidence="14" key="1">
    <citation type="submission" date="2021-01" db="EMBL/GenBank/DDBJ databases">
        <authorList>
            <person name="Eckstrom K.M.E."/>
        </authorList>
    </citation>
    <scope>NUCLEOTIDE SEQUENCE</scope>
    <source>
        <strain evidence="14">UVCC 0001</strain>
    </source>
</reference>
<dbReference type="SUPFAM" id="SSF103506">
    <property type="entry name" value="Mitochondrial carrier"/>
    <property type="match status" value="1"/>
</dbReference>
<evidence type="ECO:0000256" key="2">
    <source>
        <dbReference type="ARBA" id="ARBA00006375"/>
    </source>
</evidence>
<evidence type="ECO:0000256" key="9">
    <source>
        <dbReference type="ARBA" id="ARBA00022989"/>
    </source>
</evidence>
<dbReference type="FunFam" id="1.50.40.10:FF:000016">
    <property type="entry name" value="Solute carrier family 25 member 23"/>
    <property type="match status" value="1"/>
</dbReference>
<keyword evidence="10" id="KW-0496">Mitochondrion</keyword>
<evidence type="ECO:0000256" key="4">
    <source>
        <dbReference type="ARBA" id="ARBA00022692"/>
    </source>
</evidence>
<dbReference type="InterPro" id="IPR018108">
    <property type="entry name" value="MCP_transmembrane"/>
</dbReference>
<comment type="caution">
    <text evidence="14">The sequence shown here is derived from an EMBL/GenBank/DDBJ whole genome shotgun (WGS) entry which is preliminary data.</text>
</comment>
<dbReference type="GO" id="GO:0055085">
    <property type="term" value="P:transmembrane transport"/>
    <property type="evidence" value="ECO:0007669"/>
    <property type="project" value="InterPro"/>
</dbReference>
<dbReference type="AlphaFoldDB" id="A0AAD9MGX9"/>
<keyword evidence="15" id="KW-1185">Reference proteome</keyword>
<keyword evidence="11 12" id="KW-0472">Membrane</keyword>
<feature type="repeat" description="Solcar" evidence="12">
    <location>
        <begin position="54"/>
        <end position="139"/>
    </location>
</feature>
<keyword evidence="9" id="KW-1133">Transmembrane helix</keyword>
<dbReference type="Proteomes" id="UP001255856">
    <property type="component" value="Unassembled WGS sequence"/>
</dbReference>
<dbReference type="PROSITE" id="PS50920">
    <property type="entry name" value="SOLCAR"/>
    <property type="match status" value="3"/>
</dbReference>
<dbReference type="InterPro" id="IPR023395">
    <property type="entry name" value="MCP_dom_sf"/>
</dbReference>
<evidence type="ECO:0000256" key="6">
    <source>
        <dbReference type="ARBA" id="ARBA00022737"/>
    </source>
</evidence>
<dbReference type="PANTHER" id="PTHR24089">
    <property type="entry name" value="SOLUTE CARRIER FAMILY 25"/>
    <property type="match status" value="1"/>
</dbReference>
<dbReference type="Gene3D" id="1.50.40.10">
    <property type="entry name" value="Mitochondrial carrier domain"/>
    <property type="match status" value="1"/>
</dbReference>
<evidence type="ECO:0000256" key="12">
    <source>
        <dbReference type="PROSITE-ProRule" id="PRU00282"/>
    </source>
</evidence>
<keyword evidence="8" id="KW-0106">Calcium</keyword>
<dbReference type="GO" id="GO:0046872">
    <property type="term" value="F:metal ion binding"/>
    <property type="evidence" value="ECO:0007669"/>
    <property type="project" value="UniProtKB-KW"/>
</dbReference>
<evidence type="ECO:0000313" key="14">
    <source>
        <dbReference type="EMBL" id="KAK2077684.1"/>
    </source>
</evidence>
<evidence type="ECO:0000313" key="15">
    <source>
        <dbReference type="Proteomes" id="UP001255856"/>
    </source>
</evidence>
<dbReference type="PRINTS" id="PR00926">
    <property type="entry name" value="MITOCARRIER"/>
</dbReference>
<evidence type="ECO:0000256" key="11">
    <source>
        <dbReference type="ARBA" id="ARBA00023136"/>
    </source>
</evidence>
<name>A0AAD9MGX9_PROWI</name>
<protein>
    <submittedName>
        <fullName evidence="14">Uncharacterized protein</fullName>
    </submittedName>
</protein>
<keyword evidence="4 12" id="KW-0812">Transmembrane</keyword>
<feature type="repeat" description="Solcar" evidence="12">
    <location>
        <begin position="241"/>
        <end position="330"/>
    </location>
</feature>
<comment type="similarity">
    <text evidence="2 13">Belongs to the mitochondrial carrier (TC 2.A.29) family.</text>
</comment>
<evidence type="ECO:0000256" key="3">
    <source>
        <dbReference type="ARBA" id="ARBA00022448"/>
    </source>
</evidence>
<organism evidence="14 15">
    <name type="scientific">Prototheca wickerhamii</name>
    <dbReference type="NCBI Taxonomy" id="3111"/>
    <lineage>
        <taxon>Eukaryota</taxon>
        <taxon>Viridiplantae</taxon>
        <taxon>Chlorophyta</taxon>
        <taxon>core chlorophytes</taxon>
        <taxon>Trebouxiophyceae</taxon>
        <taxon>Chlorellales</taxon>
        <taxon>Chlorellaceae</taxon>
        <taxon>Prototheca</taxon>
    </lineage>
</organism>
<dbReference type="InterPro" id="IPR002067">
    <property type="entry name" value="MCP"/>
</dbReference>
<dbReference type="Pfam" id="PF00153">
    <property type="entry name" value="Mito_carr"/>
    <property type="match status" value="3"/>
</dbReference>